<dbReference type="InterPro" id="IPR028081">
    <property type="entry name" value="Leu-bd"/>
</dbReference>
<evidence type="ECO:0000313" key="5">
    <source>
        <dbReference type="EMBL" id="MDT0261266.1"/>
    </source>
</evidence>
<dbReference type="EMBL" id="JAVREH010000007">
    <property type="protein sequence ID" value="MDT0261266.1"/>
    <property type="molecule type" value="Genomic_DNA"/>
</dbReference>
<dbReference type="Pfam" id="PF13458">
    <property type="entry name" value="Peripla_BP_6"/>
    <property type="match status" value="1"/>
</dbReference>
<keyword evidence="2 3" id="KW-0732">Signal</keyword>
<comment type="caution">
    <text evidence="5">The sequence shown here is derived from an EMBL/GenBank/DDBJ whole genome shotgun (WGS) entry which is preliminary data.</text>
</comment>
<dbReference type="RefSeq" id="WP_311422423.1">
    <property type="nucleotide sequence ID" value="NZ_JAVREH010000007.1"/>
</dbReference>
<accession>A0ABU2J8G1</accession>
<evidence type="ECO:0000313" key="6">
    <source>
        <dbReference type="Proteomes" id="UP001183176"/>
    </source>
</evidence>
<dbReference type="Gene3D" id="3.40.50.2300">
    <property type="match status" value="2"/>
</dbReference>
<evidence type="ECO:0000256" key="3">
    <source>
        <dbReference type="SAM" id="SignalP"/>
    </source>
</evidence>
<feature type="chain" id="PRO_5046353513" evidence="3">
    <location>
        <begin position="20"/>
        <end position="400"/>
    </location>
</feature>
<dbReference type="InterPro" id="IPR028082">
    <property type="entry name" value="Peripla_BP_I"/>
</dbReference>
<sequence length="400" mass="40607">MRTSSLAKVAAIGAVGVMALSACSNSKKDTSTGLNAGNSGSASSNNSNQTYKIGFQGALSGDNQQLGINEINAVNLAVDEANAKSDLGFKLSVVKSDDGGTADKAPAAAAALIQDNAIIGVVGPIFSGPTSATGKTYAAANMGLISPSATNATLTSSGFTTFHRIVPTDGVEGKQAADYLAKKYKKVFVVDDTSVYGKGVADVVQGELKAKGVTTSRQGVAANTQDYGAIAQAVTGSGAEAMFYGGYDAQAALFAKALTASGYKGIRMTGNGGKSTVFTSGSGAAGNGWYFSCGCQDATTAPEAQAFNKAYAAKFNTPPSTYSPEGYDSANALIEAIKTAAKSGTPTRKSVADAINNLDYKGITTDVKFQPNGEVAQATVNLYQQKAGKIVELGNIAEQS</sequence>
<reference evidence="6" key="1">
    <citation type="submission" date="2023-07" db="EMBL/GenBank/DDBJ databases">
        <title>30 novel species of actinomycetes from the DSMZ collection.</title>
        <authorList>
            <person name="Nouioui I."/>
        </authorList>
    </citation>
    <scope>NUCLEOTIDE SEQUENCE [LARGE SCALE GENOMIC DNA]</scope>
    <source>
        <strain evidence="6">DSM 44399</strain>
    </source>
</reference>
<feature type="domain" description="Leucine-binding protein" evidence="4">
    <location>
        <begin position="50"/>
        <end position="388"/>
    </location>
</feature>
<evidence type="ECO:0000259" key="4">
    <source>
        <dbReference type="Pfam" id="PF13458"/>
    </source>
</evidence>
<dbReference type="CDD" id="cd06342">
    <property type="entry name" value="PBP1_ABC_LIVBP-like"/>
    <property type="match status" value="1"/>
</dbReference>
<dbReference type="SUPFAM" id="SSF53822">
    <property type="entry name" value="Periplasmic binding protein-like I"/>
    <property type="match status" value="1"/>
</dbReference>
<organism evidence="5 6">
    <name type="scientific">Jatrophihabitans lederbergiae</name>
    <dbReference type="NCBI Taxonomy" id="3075547"/>
    <lineage>
        <taxon>Bacteria</taxon>
        <taxon>Bacillati</taxon>
        <taxon>Actinomycetota</taxon>
        <taxon>Actinomycetes</taxon>
        <taxon>Jatrophihabitantales</taxon>
        <taxon>Jatrophihabitantaceae</taxon>
        <taxon>Jatrophihabitans</taxon>
    </lineage>
</organism>
<keyword evidence="6" id="KW-1185">Reference proteome</keyword>
<comment type="similarity">
    <text evidence="1">Belongs to the leucine-binding protein family.</text>
</comment>
<name>A0ABU2J8G1_9ACTN</name>
<protein>
    <submittedName>
        <fullName evidence="5">Branched-chain amino acid ABC transporter substrate-binding protein</fullName>
    </submittedName>
</protein>
<proteinExistence type="inferred from homology"/>
<dbReference type="PANTHER" id="PTHR47151:SF2">
    <property type="entry name" value="AMINO ACID BINDING PROTEIN"/>
    <property type="match status" value="1"/>
</dbReference>
<evidence type="ECO:0000256" key="2">
    <source>
        <dbReference type="ARBA" id="ARBA00022729"/>
    </source>
</evidence>
<dbReference type="Proteomes" id="UP001183176">
    <property type="component" value="Unassembled WGS sequence"/>
</dbReference>
<evidence type="ECO:0000256" key="1">
    <source>
        <dbReference type="ARBA" id="ARBA00010062"/>
    </source>
</evidence>
<feature type="signal peptide" evidence="3">
    <location>
        <begin position="1"/>
        <end position="19"/>
    </location>
</feature>
<gene>
    <name evidence="5" type="ORF">RM423_07640</name>
</gene>
<dbReference type="PANTHER" id="PTHR47151">
    <property type="entry name" value="LEU/ILE/VAL-BINDING ABC TRANSPORTER SUBUNIT"/>
    <property type="match status" value="1"/>
</dbReference>
<dbReference type="PROSITE" id="PS51257">
    <property type="entry name" value="PROKAR_LIPOPROTEIN"/>
    <property type="match status" value="1"/>
</dbReference>